<comment type="caution">
    <text evidence="6">The sequence shown here is derived from an EMBL/GenBank/DDBJ whole genome shotgun (WGS) entry which is preliminary data.</text>
</comment>
<dbReference type="PANTHER" id="PTHR11361">
    <property type="entry name" value="DNA MISMATCH REPAIR PROTEIN MUTS FAMILY MEMBER"/>
    <property type="match status" value="1"/>
</dbReference>
<evidence type="ECO:0000256" key="2">
    <source>
        <dbReference type="ARBA" id="ARBA00022840"/>
    </source>
</evidence>
<keyword evidence="2" id="KW-0067">ATP-binding</keyword>
<proteinExistence type="predicted"/>
<dbReference type="Gene3D" id="1.10.1420.10">
    <property type="match status" value="1"/>
</dbReference>
<keyword evidence="7" id="KW-1185">Reference proteome</keyword>
<feature type="transmembrane region" description="Helical" evidence="4">
    <location>
        <begin position="32"/>
        <end position="50"/>
    </location>
</feature>
<gene>
    <name evidence="6" type="ORF">Cpap_0751</name>
</gene>
<dbReference type="OrthoDB" id="9802448at2"/>
<dbReference type="SUPFAM" id="SSF52540">
    <property type="entry name" value="P-loop containing nucleoside triphosphate hydrolases"/>
    <property type="match status" value="1"/>
</dbReference>
<dbReference type="InterPro" id="IPR027417">
    <property type="entry name" value="P-loop_NTPase"/>
</dbReference>
<keyword evidence="4" id="KW-0472">Membrane</keyword>
<dbReference type="InterPro" id="IPR036187">
    <property type="entry name" value="DNA_mismatch_repair_MutS_sf"/>
</dbReference>
<reference evidence="6" key="2">
    <citation type="submission" date="2011-01" db="EMBL/GenBank/DDBJ databases">
        <title>The Non-contiguous Finished genome of Clostridium papyrosolvens.</title>
        <authorList>
            <person name="Lucas S."/>
            <person name="Copeland A."/>
            <person name="Lapidus A."/>
            <person name="Cheng J.-F."/>
            <person name="Goodwin L."/>
            <person name="Pitluck S."/>
            <person name="Misra M."/>
            <person name="Chertkov O."/>
            <person name="Detter J.C."/>
            <person name="Han C."/>
            <person name="Tapia R."/>
            <person name="Land M."/>
            <person name="Hauser L."/>
            <person name="Kyrpides N."/>
            <person name="Ivanova N."/>
            <person name="Pagani I."/>
            <person name="Mouttaki H."/>
            <person name="He Z."/>
            <person name="Zhou J."/>
            <person name="Hemme C.L."/>
            <person name="Woyke T."/>
        </authorList>
    </citation>
    <scope>NUCLEOTIDE SEQUENCE [LARGE SCALE GENOMIC DNA]</scope>
    <source>
        <strain evidence="6">DSM 2782</strain>
    </source>
</reference>
<evidence type="ECO:0000259" key="5">
    <source>
        <dbReference type="SMART" id="SM00534"/>
    </source>
</evidence>
<dbReference type="EMBL" id="ACXX02000013">
    <property type="protein sequence ID" value="EGD46498.1"/>
    <property type="molecule type" value="Genomic_DNA"/>
</dbReference>
<organism evidence="6 7">
    <name type="scientific">Ruminiclostridium papyrosolvens DSM 2782</name>
    <dbReference type="NCBI Taxonomy" id="588581"/>
    <lineage>
        <taxon>Bacteria</taxon>
        <taxon>Bacillati</taxon>
        <taxon>Bacillota</taxon>
        <taxon>Clostridia</taxon>
        <taxon>Eubacteriales</taxon>
        <taxon>Oscillospiraceae</taxon>
        <taxon>Ruminiclostridium</taxon>
    </lineage>
</organism>
<dbReference type="AlphaFoldDB" id="F1TGD3"/>
<dbReference type="SMART" id="SM00534">
    <property type="entry name" value="MUTSac"/>
    <property type="match status" value="1"/>
</dbReference>
<dbReference type="Pfam" id="PF00488">
    <property type="entry name" value="MutS_V"/>
    <property type="match status" value="1"/>
</dbReference>
<evidence type="ECO:0000313" key="6">
    <source>
        <dbReference type="EMBL" id="EGD46498.1"/>
    </source>
</evidence>
<dbReference type="CDD" id="cd03283">
    <property type="entry name" value="ABC_MutS-like"/>
    <property type="match status" value="1"/>
</dbReference>
<sequence>MRTPEEKYKKRVDVYKRKLELYTGKSSTTGNYKLLVFFTGLIGAAVLFFFKLYILMAAVILLFGGLFAYLSIIHNTYIKNKNYYHAMFQINQMCLKRALGEWNEFSDIGEEFLNPQHNYTYDLDIFGKGSIFQMLNMTATYSGRHKLAELLLNPMENKEEIYKRQEALQELSKKLIFRHRLFSNGLTLNKNTILTDNNESDKKRKKTLLDTMNKLDDVYTWAKEEKSLYTSPKYKLLIFGLPSLSFCMLILGIISLVPVYVPIALYLVQFIMIGFRAQNRNKSFELVEKHSDTLKVYKSLLRIFETEKFSSNYINSLKNKLKDDYGNPAWKQIEKLSKIWELIANRYNLMHIFINTAVLWDFHCLAALENWKKSGGKHVERWFDTIGEVEALCSLSLMCHDNPEYIMPRICEENTPQIEALRLGHPLLTKARECNDITINSKEPILLITGSNMSGKSTFLRTVGMSLILSYLGLPICAEAFSCPVLKVYACMRTSDNLGQSVSSFYAELLRVKMIVEAVDRGEKVFFLLDEIFKGTNSADRHTGAKMLINQLDKKGAWGLVSTHDLELADMENESQGRIRNYHFKEYYKDNQIYFDYQLRKGVSDTRNAIFLMKMAGVNIE</sequence>
<dbReference type="GO" id="GO:0005829">
    <property type="term" value="C:cytosol"/>
    <property type="evidence" value="ECO:0007669"/>
    <property type="project" value="TreeGrafter"/>
</dbReference>
<dbReference type="GO" id="GO:0030983">
    <property type="term" value="F:mismatched DNA binding"/>
    <property type="evidence" value="ECO:0007669"/>
    <property type="project" value="InterPro"/>
</dbReference>
<dbReference type="GO" id="GO:0140664">
    <property type="term" value="F:ATP-dependent DNA damage sensor activity"/>
    <property type="evidence" value="ECO:0007669"/>
    <property type="project" value="InterPro"/>
</dbReference>
<keyword evidence="4" id="KW-1133">Transmembrane helix</keyword>
<keyword evidence="3" id="KW-0238">DNA-binding</keyword>
<feature type="domain" description="DNA mismatch repair proteins mutS family" evidence="5">
    <location>
        <begin position="443"/>
        <end position="621"/>
    </location>
</feature>
<reference evidence="6" key="1">
    <citation type="submission" date="2009-07" db="EMBL/GenBank/DDBJ databases">
        <authorList>
            <consortium name="US DOE Joint Genome Institute (JGI-PGF)"/>
            <person name="Lucas S."/>
            <person name="Copeland A."/>
            <person name="Lapidus A."/>
            <person name="Glavina del Rio T."/>
            <person name="Tice H."/>
            <person name="Bruce D."/>
            <person name="Goodwin L."/>
            <person name="Pitluck S."/>
            <person name="Larimer F."/>
            <person name="Land M.L."/>
            <person name="Mouttaki H."/>
            <person name="He Z."/>
            <person name="Zhou J."/>
            <person name="Hemme C.L."/>
        </authorList>
    </citation>
    <scope>NUCLEOTIDE SEQUENCE</scope>
    <source>
        <strain evidence="6">DSM 2782</strain>
    </source>
</reference>
<name>F1TGD3_9FIRM</name>
<evidence type="ECO:0000313" key="7">
    <source>
        <dbReference type="Proteomes" id="UP000003860"/>
    </source>
</evidence>
<dbReference type="Gene3D" id="3.40.50.300">
    <property type="entry name" value="P-loop containing nucleotide triphosphate hydrolases"/>
    <property type="match status" value="1"/>
</dbReference>
<dbReference type="GO" id="GO:0006298">
    <property type="term" value="P:mismatch repair"/>
    <property type="evidence" value="ECO:0007669"/>
    <property type="project" value="InterPro"/>
</dbReference>
<feature type="transmembrane region" description="Helical" evidence="4">
    <location>
        <begin position="236"/>
        <end position="254"/>
    </location>
</feature>
<dbReference type="SUPFAM" id="SSF48334">
    <property type="entry name" value="DNA repair protein MutS, domain III"/>
    <property type="match status" value="1"/>
</dbReference>
<evidence type="ECO:0000256" key="1">
    <source>
        <dbReference type="ARBA" id="ARBA00022741"/>
    </source>
</evidence>
<dbReference type="InterPro" id="IPR000432">
    <property type="entry name" value="DNA_mismatch_repair_MutS_C"/>
</dbReference>
<accession>F1TGD3</accession>
<dbReference type="RefSeq" id="WP_004621219.1">
    <property type="nucleotide sequence ID" value="NZ_ACXX02000013.1"/>
</dbReference>
<keyword evidence="1" id="KW-0547">Nucleotide-binding</keyword>
<dbReference type="eggNOG" id="COG0249">
    <property type="taxonomic scope" value="Bacteria"/>
</dbReference>
<dbReference type="Proteomes" id="UP000003860">
    <property type="component" value="Unassembled WGS sequence"/>
</dbReference>
<keyword evidence="4" id="KW-0812">Transmembrane</keyword>
<protein>
    <submittedName>
        <fullName evidence="6">DNA mismatch repair protein MutS domain protein</fullName>
    </submittedName>
</protein>
<evidence type="ECO:0000256" key="4">
    <source>
        <dbReference type="SAM" id="Phobius"/>
    </source>
</evidence>
<evidence type="ECO:0000256" key="3">
    <source>
        <dbReference type="ARBA" id="ARBA00023125"/>
    </source>
</evidence>
<feature type="transmembrane region" description="Helical" evidence="4">
    <location>
        <begin position="56"/>
        <end position="78"/>
    </location>
</feature>
<dbReference type="InterPro" id="IPR045076">
    <property type="entry name" value="MutS"/>
</dbReference>
<dbReference type="GO" id="GO:0005524">
    <property type="term" value="F:ATP binding"/>
    <property type="evidence" value="ECO:0007669"/>
    <property type="project" value="UniProtKB-KW"/>
</dbReference>
<dbReference type="STRING" id="588581.Cpap_0751"/>
<dbReference type="PANTHER" id="PTHR11361:SF99">
    <property type="entry name" value="DNA MISMATCH REPAIR PROTEIN"/>
    <property type="match status" value="1"/>
</dbReference>